<keyword evidence="1" id="KW-0238">DNA-binding</keyword>
<feature type="region of interest" description="Disordered" evidence="2">
    <location>
        <begin position="110"/>
        <end position="134"/>
    </location>
</feature>
<keyword evidence="1" id="KW-0539">Nucleus</keyword>
<name>A0A9P5NPV7_GYMJU</name>
<dbReference type="SUPFAM" id="SSF47095">
    <property type="entry name" value="HMG-box"/>
    <property type="match status" value="1"/>
</dbReference>
<dbReference type="SMART" id="SM00398">
    <property type="entry name" value="HMG"/>
    <property type="match status" value="1"/>
</dbReference>
<dbReference type="GO" id="GO:0003677">
    <property type="term" value="F:DNA binding"/>
    <property type="evidence" value="ECO:0007669"/>
    <property type="project" value="UniProtKB-UniRule"/>
</dbReference>
<dbReference type="InterPro" id="IPR036910">
    <property type="entry name" value="HMG_box_dom_sf"/>
</dbReference>
<dbReference type="GO" id="GO:0005634">
    <property type="term" value="C:nucleus"/>
    <property type="evidence" value="ECO:0007669"/>
    <property type="project" value="UniProtKB-UniRule"/>
</dbReference>
<evidence type="ECO:0000256" key="1">
    <source>
        <dbReference type="PROSITE-ProRule" id="PRU00267"/>
    </source>
</evidence>
<reference evidence="4" key="1">
    <citation type="submission" date="2020-11" db="EMBL/GenBank/DDBJ databases">
        <authorList>
            <consortium name="DOE Joint Genome Institute"/>
            <person name="Ahrendt S."/>
            <person name="Riley R."/>
            <person name="Andreopoulos W."/>
            <person name="LaButti K."/>
            <person name="Pangilinan J."/>
            <person name="Ruiz-duenas F.J."/>
            <person name="Barrasa J.M."/>
            <person name="Sanchez-Garcia M."/>
            <person name="Camarero S."/>
            <person name="Miyauchi S."/>
            <person name="Serrano A."/>
            <person name="Linde D."/>
            <person name="Babiker R."/>
            <person name="Drula E."/>
            <person name="Ayuso-Fernandez I."/>
            <person name="Pacheco R."/>
            <person name="Padilla G."/>
            <person name="Ferreira P."/>
            <person name="Barriuso J."/>
            <person name="Kellner H."/>
            <person name="Castanera R."/>
            <person name="Alfaro M."/>
            <person name="Ramirez L."/>
            <person name="Pisabarro A.G."/>
            <person name="Kuo A."/>
            <person name="Tritt A."/>
            <person name="Lipzen A."/>
            <person name="He G."/>
            <person name="Yan M."/>
            <person name="Ng V."/>
            <person name="Cullen D."/>
            <person name="Martin F."/>
            <person name="Rosso M.-N."/>
            <person name="Henrissat B."/>
            <person name="Hibbett D."/>
            <person name="Martinez A.T."/>
            <person name="Grigoriev I.V."/>
        </authorList>
    </citation>
    <scope>NUCLEOTIDE SEQUENCE</scope>
    <source>
        <strain evidence="4">AH 44721</strain>
    </source>
</reference>
<organism evidence="4 5">
    <name type="scientific">Gymnopilus junonius</name>
    <name type="common">Spectacular rustgill mushroom</name>
    <name type="synonym">Gymnopilus spectabilis subsp. junonius</name>
    <dbReference type="NCBI Taxonomy" id="109634"/>
    <lineage>
        <taxon>Eukaryota</taxon>
        <taxon>Fungi</taxon>
        <taxon>Dikarya</taxon>
        <taxon>Basidiomycota</taxon>
        <taxon>Agaricomycotina</taxon>
        <taxon>Agaricomycetes</taxon>
        <taxon>Agaricomycetidae</taxon>
        <taxon>Agaricales</taxon>
        <taxon>Agaricineae</taxon>
        <taxon>Hymenogastraceae</taxon>
        <taxon>Gymnopilus</taxon>
    </lineage>
</organism>
<evidence type="ECO:0000313" key="5">
    <source>
        <dbReference type="Proteomes" id="UP000724874"/>
    </source>
</evidence>
<evidence type="ECO:0000259" key="3">
    <source>
        <dbReference type="PROSITE" id="PS50118"/>
    </source>
</evidence>
<dbReference type="EMBL" id="JADNYJ010000041">
    <property type="protein sequence ID" value="KAF8901513.1"/>
    <property type="molecule type" value="Genomic_DNA"/>
</dbReference>
<accession>A0A9P5NPV7</accession>
<feature type="region of interest" description="Disordered" evidence="2">
    <location>
        <begin position="151"/>
        <end position="178"/>
    </location>
</feature>
<feature type="region of interest" description="Disordered" evidence="2">
    <location>
        <begin position="243"/>
        <end position="262"/>
    </location>
</feature>
<feature type="domain" description="HMG box" evidence="3">
    <location>
        <begin position="13"/>
        <end position="87"/>
    </location>
</feature>
<protein>
    <recommendedName>
        <fullName evidence="3">HMG box domain-containing protein</fullName>
    </recommendedName>
</protein>
<comment type="caution">
    <text evidence="4">The sequence shown here is derived from an EMBL/GenBank/DDBJ whole genome shotgun (WGS) entry which is preliminary data.</text>
</comment>
<dbReference type="Proteomes" id="UP000724874">
    <property type="component" value="Unassembled WGS sequence"/>
</dbReference>
<dbReference type="PROSITE" id="PS50118">
    <property type="entry name" value="HMG_BOX_2"/>
    <property type="match status" value="1"/>
</dbReference>
<dbReference type="InterPro" id="IPR009071">
    <property type="entry name" value="HMG_box_dom"/>
</dbReference>
<gene>
    <name evidence="4" type="ORF">CPB84DRAFT_961439</name>
</gene>
<keyword evidence="5" id="KW-1185">Reference proteome</keyword>
<evidence type="ECO:0000256" key="2">
    <source>
        <dbReference type="SAM" id="MobiDB-lite"/>
    </source>
</evidence>
<dbReference type="Gene3D" id="1.10.30.10">
    <property type="entry name" value="High mobility group box domain"/>
    <property type="match status" value="1"/>
</dbReference>
<evidence type="ECO:0000313" key="4">
    <source>
        <dbReference type="EMBL" id="KAF8901513.1"/>
    </source>
</evidence>
<feature type="DNA-binding region" description="HMG box" evidence="1">
    <location>
        <begin position="13"/>
        <end position="87"/>
    </location>
</feature>
<dbReference type="CDD" id="cd01389">
    <property type="entry name" value="HMG-box_ROX1-like"/>
    <property type="match status" value="1"/>
</dbReference>
<feature type="region of interest" description="Disordered" evidence="2">
    <location>
        <begin position="75"/>
        <end position="97"/>
    </location>
</feature>
<dbReference type="AlphaFoldDB" id="A0A9P5NPV7"/>
<dbReference type="OrthoDB" id="6247875at2759"/>
<proteinExistence type="predicted"/>
<sequence>MPFRENIPEKKKVKRPANNWMLFRKAFISHFRAQIKGTPEERKHPGTKLSRFASNAWDKGGEELKSFWAQKAEEEKRAHEKANPGYKYQPMKKADKERAKLEEQLLKNKLKEEQKRATNGKRGKGKSPLSLRGAEGYQRCSSDEVIDNFGAVEHPGPVRHNARTSPYPYYRSPTKYGDTSPPLPPPLLFPRLPAPAAFLHFRVISYSGIAVMSTGTRTRLAVQLRVRLLHILHLIAPLPQVHGPPLHSQAHPQAPCRKSSSS</sequence>